<reference evidence="1 2" key="1">
    <citation type="submission" date="2017-02" db="EMBL/GenBank/DDBJ databases">
        <authorList>
            <person name="Peterson S.W."/>
        </authorList>
    </citation>
    <scope>NUCLEOTIDE SEQUENCE [LARGE SCALE GENOMIC DNA]</scope>
    <source>
        <strain evidence="1 2">DSM 16080</strain>
    </source>
</reference>
<evidence type="ECO:0000313" key="2">
    <source>
        <dbReference type="Proteomes" id="UP000190027"/>
    </source>
</evidence>
<gene>
    <name evidence="1" type="ORF">SAMN02745704_01882</name>
</gene>
<organism evidence="1 2">
    <name type="scientific">Paucidesulfovibrio gracilis DSM 16080</name>
    <dbReference type="NCBI Taxonomy" id="1121449"/>
    <lineage>
        <taxon>Bacteria</taxon>
        <taxon>Pseudomonadati</taxon>
        <taxon>Thermodesulfobacteriota</taxon>
        <taxon>Desulfovibrionia</taxon>
        <taxon>Desulfovibrionales</taxon>
        <taxon>Desulfovibrionaceae</taxon>
        <taxon>Paucidesulfovibrio</taxon>
    </lineage>
</organism>
<keyword evidence="2" id="KW-1185">Reference proteome</keyword>
<dbReference type="RefSeq" id="WP_078717438.1">
    <property type="nucleotide sequence ID" value="NZ_FUYC01000008.1"/>
</dbReference>
<proteinExistence type="predicted"/>
<dbReference type="STRING" id="1121449.SAMN02745704_01882"/>
<dbReference type="EMBL" id="FUYC01000008">
    <property type="protein sequence ID" value="SKA85538.1"/>
    <property type="molecule type" value="Genomic_DNA"/>
</dbReference>
<evidence type="ECO:0000313" key="1">
    <source>
        <dbReference type="EMBL" id="SKA85538.1"/>
    </source>
</evidence>
<dbReference type="OrthoDB" id="9911521at2"/>
<accession>A0A1T4X8V3</accession>
<dbReference type="Proteomes" id="UP000190027">
    <property type="component" value="Unassembled WGS sequence"/>
</dbReference>
<name>A0A1T4X8V3_9BACT</name>
<sequence length="88" mass="9876">MSGASWQLDRRINLATLVSLGSCLLMALAAGAGLGARLQVMEEKLCTLEERVHETRRTAVKVERIEERVAGIQEMLVDIRSELRRRRG</sequence>
<protein>
    <submittedName>
        <fullName evidence="1">Uncharacterized protein</fullName>
    </submittedName>
</protein>
<dbReference type="AlphaFoldDB" id="A0A1T4X8V3"/>